<keyword evidence="4" id="KW-0238">DNA-binding</keyword>
<comment type="similarity">
    <text evidence="2">Belongs to the SNAPC3/SRD2 family.</text>
</comment>
<evidence type="ECO:0000313" key="9">
    <source>
        <dbReference type="Proteomes" id="UP000195402"/>
    </source>
</evidence>
<evidence type="ECO:0000256" key="2">
    <source>
        <dbReference type="ARBA" id="ARBA00010410"/>
    </source>
</evidence>
<dbReference type="AlphaFoldDB" id="A0A200RAF6"/>
<evidence type="ECO:0000256" key="4">
    <source>
        <dbReference type="ARBA" id="ARBA00023125"/>
    </source>
</evidence>
<feature type="compositionally biased region" description="Basic and acidic residues" evidence="7">
    <location>
        <begin position="211"/>
        <end position="220"/>
    </location>
</feature>
<comment type="subcellular location">
    <subcellularLocation>
        <location evidence="1">Nucleus</location>
    </subcellularLocation>
</comment>
<keyword evidence="5" id="KW-0804">Transcription</keyword>
<keyword evidence="3" id="KW-0805">Transcription regulation</keyword>
<protein>
    <submittedName>
        <fullName evidence="8">snRNA-activating protein complex</fullName>
    </submittedName>
</protein>
<dbReference type="Proteomes" id="UP000195402">
    <property type="component" value="Unassembled WGS sequence"/>
</dbReference>
<evidence type="ECO:0000256" key="6">
    <source>
        <dbReference type="ARBA" id="ARBA00023242"/>
    </source>
</evidence>
<evidence type="ECO:0000313" key="8">
    <source>
        <dbReference type="EMBL" id="OVA19697.1"/>
    </source>
</evidence>
<dbReference type="GO" id="GO:0019185">
    <property type="term" value="C:snRNA-activating protein complex"/>
    <property type="evidence" value="ECO:0007669"/>
    <property type="project" value="TreeGrafter"/>
</dbReference>
<dbReference type="GO" id="GO:0001006">
    <property type="term" value="F:RNA polymerase III type 3 promoter sequence-specific DNA binding"/>
    <property type="evidence" value="ECO:0007669"/>
    <property type="project" value="TreeGrafter"/>
</dbReference>
<evidence type="ECO:0000256" key="3">
    <source>
        <dbReference type="ARBA" id="ARBA00023015"/>
    </source>
</evidence>
<reference evidence="8 9" key="1">
    <citation type="journal article" date="2017" name="Mol. Plant">
        <title>The Genome of Medicinal Plant Macleaya cordata Provides New Insights into Benzylisoquinoline Alkaloids Metabolism.</title>
        <authorList>
            <person name="Liu X."/>
            <person name="Liu Y."/>
            <person name="Huang P."/>
            <person name="Ma Y."/>
            <person name="Qing Z."/>
            <person name="Tang Q."/>
            <person name="Cao H."/>
            <person name="Cheng P."/>
            <person name="Zheng Y."/>
            <person name="Yuan Z."/>
            <person name="Zhou Y."/>
            <person name="Liu J."/>
            <person name="Tang Z."/>
            <person name="Zhuo Y."/>
            <person name="Zhang Y."/>
            <person name="Yu L."/>
            <person name="Huang J."/>
            <person name="Yang P."/>
            <person name="Peng Q."/>
            <person name="Zhang J."/>
            <person name="Jiang W."/>
            <person name="Zhang Z."/>
            <person name="Lin K."/>
            <person name="Ro D.K."/>
            <person name="Chen X."/>
            <person name="Xiong X."/>
            <person name="Shang Y."/>
            <person name="Huang S."/>
            <person name="Zeng J."/>
        </authorList>
    </citation>
    <scope>NUCLEOTIDE SEQUENCE [LARGE SCALE GENOMIC DNA]</scope>
    <source>
        <strain evidence="9">cv. BLH2017</strain>
        <tissue evidence="8">Root</tissue>
    </source>
</reference>
<dbReference type="InParanoid" id="A0A200RAF6"/>
<keyword evidence="6" id="KW-0539">Nucleus</keyword>
<keyword evidence="9" id="KW-1185">Reference proteome</keyword>
<evidence type="ECO:0000256" key="5">
    <source>
        <dbReference type="ARBA" id="ARBA00023163"/>
    </source>
</evidence>
<dbReference type="STRING" id="56857.A0A200RAF6"/>
<dbReference type="GO" id="GO:0000978">
    <property type="term" value="F:RNA polymerase II cis-regulatory region sequence-specific DNA binding"/>
    <property type="evidence" value="ECO:0007669"/>
    <property type="project" value="TreeGrafter"/>
</dbReference>
<dbReference type="GO" id="GO:0042796">
    <property type="term" value="P:snRNA transcription by RNA polymerase III"/>
    <property type="evidence" value="ECO:0007669"/>
    <property type="project" value="TreeGrafter"/>
</dbReference>
<gene>
    <name evidence="8" type="ORF">BVC80_9059g15</name>
</gene>
<name>A0A200RAF6_MACCD</name>
<dbReference type="GO" id="GO:0001046">
    <property type="term" value="F:core promoter sequence-specific DNA binding"/>
    <property type="evidence" value="ECO:0007669"/>
    <property type="project" value="TreeGrafter"/>
</dbReference>
<dbReference type="OMA" id="RRWNEGD"/>
<organism evidence="8 9">
    <name type="scientific">Macleaya cordata</name>
    <name type="common">Five-seeded plume-poppy</name>
    <name type="synonym">Bocconia cordata</name>
    <dbReference type="NCBI Taxonomy" id="56857"/>
    <lineage>
        <taxon>Eukaryota</taxon>
        <taxon>Viridiplantae</taxon>
        <taxon>Streptophyta</taxon>
        <taxon>Embryophyta</taxon>
        <taxon>Tracheophyta</taxon>
        <taxon>Spermatophyta</taxon>
        <taxon>Magnoliopsida</taxon>
        <taxon>Ranunculales</taxon>
        <taxon>Papaveraceae</taxon>
        <taxon>Papaveroideae</taxon>
        <taxon>Macleaya</taxon>
    </lineage>
</organism>
<evidence type="ECO:0000256" key="7">
    <source>
        <dbReference type="SAM" id="MobiDB-lite"/>
    </source>
</evidence>
<evidence type="ECO:0000256" key="1">
    <source>
        <dbReference type="ARBA" id="ARBA00004123"/>
    </source>
</evidence>
<comment type="caution">
    <text evidence="8">The sequence shown here is derived from an EMBL/GenBank/DDBJ whole genome shotgun (WGS) entry which is preliminary data.</text>
</comment>
<feature type="region of interest" description="Disordered" evidence="7">
    <location>
        <begin position="188"/>
        <end position="220"/>
    </location>
</feature>
<dbReference type="InterPro" id="IPR022042">
    <property type="entry name" value="snRNA-activating_su3"/>
</dbReference>
<accession>A0A200RAF6</accession>
<dbReference type="PANTHER" id="PTHR13421">
    <property type="entry name" value="SNRNA-ACTIVATING PROTEIN COMPLEX SUBUNIT 3"/>
    <property type="match status" value="1"/>
</dbReference>
<dbReference type="PANTHER" id="PTHR13421:SF16">
    <property type="entry name" value="SNRNA-ACTIVATING PROTEIN COMPLEX SUBUNIT 3"/>
    <property type="match status" value="1"/>
</dbReference>
<dbReference type="Pfam" id="PF12251">
    <property type="entry name" value="SNAPC3"/>
    <property type="match status" value="1"/>
</dbReference>
<sequence length="538" mass="61820">MELVESSSPLEEEEEEDQVVCNSIARGGPIYVLDLIGPITRVGQFEAAVLDQLQSLRAECADSSQLCEDDLSVDELKIFSEEELVDKALKEAFQENENHDNALQVSEELSNRVSKDDHGISSNDIAHLESSEKERNISASYESLNGSIVEVDNHDHEISSTEIAHLESSEKERNISASYESLNGSLVEIGNHDSSSRLPKNNTKKRKKRGRTFDRNNRAAELESSYTAKVERLAKLKQKQDDDKAAARLHSFNGSCKVSEGTIPSSENIERMKTLRFITSSTKVKSSSIREHVAISYPEVVICVEIYHNIKHWVKTQEFLVLGRQTLTELRDQIYCLTDQLMQKAEQCDPSGYFLIEDMFCNDLRDPSAVDYSEPIFDWLKNSKGEALEKWEWILSGELQQKQKALFGDTKISHLPHFKAVDMHKIRFCDLEFRLGAGYRYCHQGDCKHIIVFRDMRLIHPEDVQNRAAYPVLIFQLKSRFQKCSVCKIYRATKVTVDDKWAQENPCYFCDNCYYLLHYTEDGSLLYEEFTVYDYHHE</sequence>
<dbReference type="EMBL" id="MVGT01000180">
    <property type="protein sequence ID" value="OVA19697.1"/>
    <property type="molecule type" value="Genomic_DNA"/>
</dbReference>
<dbReference type="FunCoup" id="A0A200RAF6">
    <property type="interactions" value="1629"/>
</dbReference>
<dbReference type="GO" id="GO:0003681">
    <property type="term" value="F:bent DNA binding"/>
    <property type="evidence" value="ECO:0007669"/>
    <property type="project" value="TreeGrafter"/>
</dbReference>
<dbReference type="GO" id="GO:0042795">
    <property type="term" value="P:snRNA transcription by RNA polymerase II"/>
    <property type="evidence" value="ECO:0007669"/>
    <property type="project" value="TreeGrafter"/>
</dbReference>
<dbReference type="GO" id="GO:0005634">
    <property type="term" value="C:nucleus"/>
    <property type="evidence" value="ECO:0007669"/>
    <property type="project" value="UniProtKB-SubCell"/>
</dbReference>
<proteinExistence type="inferred from homology"/>
<dbReference type="OrthoDB" id="46583at2759"/>